<dbReference type="CDD" id="cd02803">
    <property type="entry name" value="OYE_like_FMN_family"/>
    <property type="match status" value="1"/>
</dbReference>
<evidence type="ECO:0000256" key="5">
    <source>
        <dbReference type="ARBA" id="ARBA00023002"/>
    </source>
</evidence>
<evidence type="ECO:0000313" key="8">
    <source>
        <dbReference type="Proteomes" id="UP000003011"/>
    </source>
</evidence>
<dbReference type="eggNOG" id="COG1902">
    <property type="taxonomic scope" value="Bacteria"/>
</dbReference>
<dbReference type="PANTHER" id="PTHR43303">
    <property type="entry name" value="NADPH DEHYDROGENASE C23G7.10C-RELATED"/>
    <property type="match status" value="1"/>
</dbReference>
<dbReference type="RefSeq" id="WP_005541867.1">
    <property type="nucleotide sequence ID" value="NZ_JH378838.1"/>
</dbReference>
<keyword evidence="8" id="KW-1185">Reference proteome</keyword>
<comment type="caution">
    <text evidence="7">The sequence shown here is derived from an EMBL/GenBank/DDBJ whole genome shotgun (WGS) entry which is preliminary data.</text>
</comment>
<dbReference type="GO" id="GO:0010181">
    <property type="term" value="F:FMN binding"/>
    <property type="evidence" value="ECO:0007669"/>
    <property type="project" value="InterPro"/>
</dbReference>
<gene>
    <name evidence="7" type="ORF">HMPREF9333_02005</name>
</gene>
<dbReference type="PATRIC" id="fig|679200.3.peg.2114"/>
<keyword evidence="3" id="KW-0288">FMN</keyword>
<evidence type="ECO:0000313" key="7">
    <source>
        <dbReference type="EMBL" id="EHI54804.1"/>
    </source>
</evidence>
<evidence type="ECO:0000256" key="1">
    <source>
        <dbReference type="ARBA" id="ARBA00001917"/>
    </source>
</evidence>
<dbReference type="AlphaFoldDB" id="G5GKB4"/>
<comment type="cofactor">
    <cofactor evidence="1">
        <name>FMN</name>
        <dbReference type="ChEBI" id="CHEBI:58210"/>
    </cofactor>
</comment>
<dbReference type="Gene3D" id="3.20.20.70">
    <property type="entry name" value="Aldolase class I"/>
    <property type="match status" value="1"/>
</dbReference>
<dbReference type="GO" id="GO:0050661">
    <property type="term" value="F:NADP binding"/>
    <property type="evidence" value="ECO:0007669"/>
    <property type="project" value="InterPro"/>
</dbReference>
<evidence type="ECO:0000256" key="3">
    <source>
        <dbReference type="ARBA" id="ARBA00022643"/>
    </source>
</evidence>
<dbReference type="EMBL" id="ACZL01000037">
    <property type="protein sequence ID" value="EHI54804.1"/>
    <property type="molecule type" value="Genomic_DNA"/>
</dbReference>
<sequence length="357" mass="40182">MDIFTPLQIKHVLFKNRIVMAPMVRFGFPTKDGEMQDKLILEYTKRADKEIGLLISQVISVSPTDNLSKDVTTSGYAGAYSEQHIPYLRKIAESCHKNGSRFFAQLGLAGYAYGDIHSKDINKLTTNELAFICNQFINAARICKKAGLDGIELHGAHTFFLNMVSSSYSNRRKDRYGGDLTDRLTLVKEIIDGIKEFSANNFLISYRMGWCDSFSEDIETAIALEQIGIDILHVSHGIPANRKINTPPDYQYSDIVYTGCYLKKYVSIPVITVGEIKNLERGNALIIQRACDFVAYGRPFLADESFVTHSIGNMSYKSCFECHKCKWFTNGENCPAQLLALSPISENILLKKSHKKL</sequence>
<protein>
    <recommendedName>
        <fullName evidence="6">NADH:flavin oxidoreductase/NADH oxidase N-terminal domain-containing protein</fullName>
    </recommendedName>
</protein>
<evidence type="ECO:0000256" key="2">
    <source>
        <dbReference type="ARBA" id="ARBA00022630"/>
    </source>
</evidence>
<feature type="domain" description="NADH:flavin oxidoreductase/NADH oxidase N-terminal" evidence="6">
    <location>
        <begin position="2"/>
        <end position="308"/>
    </location>
</feature>
<dbReference type="SUPFAM" id="SSF51395">
    <property type="entry name" value="FMN-linked oxidoreductases"/>
    <property type="match status" value="1"/>
</dbReference>
<dbReference type="HOGENOM" id="CLU_012153_2_3_9"/>
<evidence type="ECO:0000256" key="4">
    <source>
        <dbReference type="ARBA" id="ARBA00022857"/>
    </source>
</evidence>
<keyword evidence="4" id="KW-0521">NADP</keyword>
<evidence type="ECO:0000259" key="6">
    <source>
        <dbReference type="Pfam" id="PF00724"/>
    </source>
</evidence>
<keyword evidence="2" id="KW-0285">Flavoprotein</keyword>
<organism evidence="7 8">
    <name type="scientific">Johnsonella ignava ATCC 51276</name>
    <dbReference type="NCBI Taxonomy" id="679200"/>
    <lineage>
        <taxon>Bacteria</taxon>
        <taxon>Bacillati</taxon>
        <taxon>Bacillota</taxon>
        <taxon>Clostridia</taxon>
        <taxon>Lachnospirales</taxon>
        <taxon>Lachnospiraceae</taxon>
        <taxon>Johnsonella</taxon>
    </lineage>
</organism>
<dbReference type="InterPro" id="IPR001155">
    <property type="entry name" value="OxRdtase_FMN_N"/>
</dbReference>
<dbReference type="STRING" id="679200.HMPREF9333_02005"/>
<accession>G5GKB4</accession>
<dbReference type="Pfam" id="PF00724">
    <property type="entry name" value="Oxidored_FMN"/>
    <property type="match status" value="1"/>
</dbReference>
<name>G5GKB4_9FIRM</name>
<proteinExistence type="predicted"/>
<dbReference type="InterPro" id="IPR044152">
    <property type="entry name" value="YqjM-like"/>
</dbReference>
<dbReference type="Proteomes" id="UP000003011">
    <property type="component" value="Unassembled WGS sequence"/>
</dbReference>
<reference evidence="7 8" key="1">
    <citation type="submission" date="2011-08" db="EMBL/GenBank/DDBJ databases">
        <title>The Genome Sequence of Johnsonella ignava ATCC 51276.</title>
        <authorList>
            <consortium name="The Broad Institute Genome Sequencing Platform"/>
            <person name="Earl A."/>
            <person name="Ward D."/>
            <person name="Feldgarden M."/>
            <person name="Gevers D."/>
            <person name="Izard J."/>
            <person name="Blanton J.M."/>
            <person name="Baranova O.V."/>
            <person name="Dewhirst F.E."/>
            <person name="Young S.K."/>
            <person name="Zeng Q."/>
            <person name="Gargeya S."/>
            <person name="Fitzgerald M."/>
            <person name="Haas B."/>
            <person name="Abouelleil A."/>
            <person name="Alvarado L."/>
            <person name="Arachchi H.M."/>
            <person name="Berlin A."/>
            <person name="Brown A."/>
            <person name="Chapman S.B."/>
            <person name="Chen Z."/>
            <person name="Dunbar C."/>
            <person name="Freedman E."/>
            <person name="Gearin G."/>
            <person name="Gellesch M."/>
            <person name="Goldberg J."/>
            <person name="Griggs A."/>
            <person name="Gujja S."/>
            <person name="Heiman D."/>
            <person name="Howarth C."/>
            <person name="Larson L."/>
            <person name="Lui A."/>
            <person name="MacDonald P.J.P."/>
            <person name="Montmayeur A."/>
            <person name="Murphy C."/>
            <person name="Neiman D."/>
            <person name="Pearson M."/>
            <person name="Priest M."/>
            <person name="Roberts A."/>
            <person name="Saif S."/>
            <person name="Shea T."/>
            <person name="Shenoy N."/>
            <person name="Sisk P."/>
            <person name="Stolte C."/>
            <person name="Sykes S."/>
            <person name="Wortman J."/>
            <person name="Nusbaum C."/>
            <person name="Birren B."/>
        </authorList>
    </citation>
    <scope>NUCLEOTIDE SEQUENCE [LARGE SCALE GENOMIC DNA]</scope>
    <source>
        <strain evidence="7 8">ATCC 51276</strain>
    </source>
</reference>
<dbReference type="GO" id="GO:0003959">
    <property type="term" value="F:NADPH dehydrogenase activity"/>
    <property type="evidence" value="ECO:0007669"/>
    <property type="project" value="InterPro"/>
</dbReference>
<dbReference type="PANTHER" id="PTHR43303:SF4">
    <property type="entry name" value="NADPH DEHYDROGENASE C23G7.10C-RELATED"/>
    <property type="match status" value="1"/>
</dbReference>
<dbReference type="OrthoDB" id="9772736at2"/>
<dbReference type="InterPro" id="IPR013785">
    <property type="entry name" value="Aldolase_TIM"/>
</dbReference>
<keyword evidence="5" id="KW-0560">Oxidoreductase</keyword>